<gene>
    <name evidence="2" type="ORF">JF259_11530</name>
</gene>
<proteinExistence type="predicted"/>
<dbReference type="AlphaFoldDB" id="A0A8J7LTT5"/>
<keyword evidence="1" id="KW-0472">Membrane</keyword>
<accession>A0A8J7LTT5</accession>
<dbReference type="RefSeq" id="WP_199115480.1">
    <property type="nucleotide sequence ID" value="NZ_JAELVQ010000014.1"/>
</dbReference>
<feature type="transmembrane region" description="Helical" evidence="1">
    <location>
        <begin position="45"/>
        <end position="65"/>
    </location>
</feature>
<comment type="caution">
    <text evidence="2">The sequence shown here is derived from an EMBL/GenBank/DDBJ whole genome shotgun (WGS) entry which is preliminary data.</text>
</comment>
<keyword evidence="3" id="KW-1185">Reference proteome</keyword>
<evidence type="ECO:0000313" key="3">
    <source>
        <dbReference type="Proteomes" id="UP000610931"/>
    </source>
</evidence>
<feature type="transmembrane region" description="Helical" evidence="1">
    <location>
        <begin position="7"/>
        <end position="25"/>
    </location>
</feature>
<dbReference type="Proteomes" id="UP000610931">
    <property type="component" value="Unassembled WGS sequence"/>
</dbReference>
<name>A0A8J7LTT5_9FLAO</name>
<sequence>MKTKKLLVSGIIGGIASFLLGWLLYGMLFKDYFPGPSEESTESLVLIFLGSLTFGLLISYIFVHWAQISTAATGAKAGAILGLLLGLYFNFFNMAMNTEATFQLFALDVGLSIILTAIVGAIVGIVNSKME</sequence>
<evidence type="ECO:0000256" key="1">
    <source>
        <dbReference type="SAM" id="Phobius"/>
    </source>
</evidence>
<feature type="transmembrane region" description="Helical" evidence="1">
    <location>
        <begin position="102"/>
        <end position="126"/>
    </location>
</feature>
<protein>
    <submittedName>
        <fullName evidence="2">DUF1761 family protein</fullName>
    </submittedName>
</protein>
<dbReference type="InterPro" id="IPR013879">
    <property type="entry name" value="DUF1761"/>
</dbReference>
<evidence type="ECO:0000313" key="2">
    <source>
        <dbReference type="EMBL" id="MBJ6368721.1"/>
    </source>
</evidence>
<organism evidence="2 3">
    <name type="scientific">Snuella sedimenti</name>
    <dbReference type="NCBI Taxonomy" id="2798802"/>
    <lineage>
        <taxon>Bacteria</taxon>
        <taxon>Pseudomonadati</taxon>
        <taxon>Bacteroidota</taxon>
        <taxon>Flavobacteriia</taxon>
        <taxon>Flavobacteriales</taxon>
        <taxon>Flavobacteriaceae</taxon>
        <taxon>Snuella</taxon>
    </lineage>
</organism>
<feature type="transmembrane region" description="Helical" evidence="1">
    <location>
        <begin position="77"/>
        <end position="96"/>
    </location>
</feature>
<reference evidence="2" key="1">
    <citation type="submission" date="2020-12" db="EMBL/GenBank/DDBJ databases">
        <title>Snuella sp. nov., isolated from sediment in Incheon.</title>
        <authorList>
            <person name="Kim W."/>
        </authorList>
    </citation>
    <scope>NUCLEOTIDE SEQUENCE</scope>
    <source>
        <strain evidence="2">CAU 1569</strain>
    </source>
</reference>
<keyword evidence="1" id="KW-0812">Transmembrane</keyword>
<keyword evidence="1" id="KW-1133">Transmembrane helix</keyword>
<dbReference type="EMBL" id="JAELVQ010000014">
    <property type="protein sequence ID" value="MBJ6368721.1"/>
    <property type="molecule type" value="Genomic_DNA"/>
</dbReference>
<dbReference type="Pfam" id="PF08570">
    <property type="entry name" value="DUF1761"/>
    <property type="match status" value="1"/>
</dbReference>